<proteinExistence type="predicted"/>
<evidence type="ECO:0000256" key="1">
    <source>
        <dbReference type="SAM" id="MobiDB-lite"/>
    </source>
</evidence>
<evidence type="ECO:0000313" key="3">
    <source>
        <dbReference type="Proteomes" id="UP000709295"/>
    </source>
</evidence>
<accession>A0A8J5IVL0</accession>
<evidence type="ECO:0000313" key="2">
    <source>
        <dbReference type="EMBL" id="KAG6950041.1"/>
    </source>
</evidence>
<sequence length="217" mass="23992">MSDDISCSAFRVQNSHMKSLKHVVLNGSTKWRTGMDIAERVVEAMSSQGTRSFLGMVEALRKLGECASQGTVPTIVNLEGSLSFTSSKVTSSAFLLLSRRFLDSSDDEDGEDSYNRESFDSLAVKAAGNEDVPVETIDMKGLVDTTADNKISKTQSTKELKQDRNLLVKTSKELVKNSERTTIRKRNTDDHNDKDASSSSEKEGHRFEIIKSITRTS</sequence>
<dbReference type="EMBL" id="JAENGY010001353">
    <property type="protein sequence ID" value="KAG6950041.1"/>
    <property type="molecule type" value="Genomic_DNA"/>
</dbReference>
<dbReference type="AlphaFoldDB" id="A0A8J5IVL0"/>
<dbReference type="Proteomes" id="UP000709295">
    <property type="component" value="Unassembled WGS sequence"/>
</dbReference>
<gene>
    <name evidence="2" type="ORF">JG688_00014354</name>
</gene>
<feature type="compositionally biased region" description="Basic and acidic residues" evidence="1">
    <location>
        <begin position="171"/>
        <end position="209"/>
    </location>
</feature>
<protein>
    <submittedName>
        <fullName evidence="2">Uncharacterized protein</fullName>
    </submittedName>
</protein>
<name>A0A8J5IVL0_9STRA</name>
<organism evidence="2 3">
    <name type="scientific">Phytophthora aleatoria</name>
    <dbReference type="NCBI Taxonomy" id="2496075"/>
    <lineage>
        <taxon>Eukaryota</taxon>
        <taxon>Sar</taxon>
        <taxon>Stramenopiles</taxon>
        <taxon>Oomycota</taxon>
        <taxon>Peronosporomycetes</taxon>
        <taxon>Peronosporales</taxon>
        <taxon>Peronosporaceae</taxon>
        <taxon>Phytophthora</taxon>
    </lineage>
</organism>
<comment type="caution">
    <text evidence="2">The sequence shown here is derived from an EMBL/GenBank/DDBJ whole genome shotgun (WGS) entry which is preliminary data.</text>
</comment>
<feature type="region of interest" description="Disordered" evidence="1">
    <location>
        <begin position="171"/>
        <end position="217"/>
    </location>
</feature>
<reference evidence="2" key="1">
    <citation type="submission" date="2021-01" db="EMBL/GenBank/DDBJ databases">
        <title>Phytophthora aleatoria, a newly-described species from Pinus radiata is distinct from Phytophthora cactorum isolates based on comparative genomics.</title>
        <authorList>
            <person name="Mcdougal R."/>
            <person name="Panda P."/>
            <person name="Williams N."/>
            <person name="Studholme D.J."/>
        </authorList>
    </citation>
    <scope>NUCLEOTIDE SEQUENCE</scope>
    <source>
        <strain evidence="2">NZFS 4037</strain>
    </source>
</reference>
<keyword evidence="3" id="KW-1185">Reference proteome</keyword>